<evidence type="ECO:0000256" key="8">
    <source>
        <dbReference type="ARBA" id="ARBA00022833"/>
    </source>
</evidence>
<dbReference type="SMART" id="SM01057">
    <property type="entry name" value="Carb_anhydrase"/>
    <property type="match status" value="1"/>
</dbReference>
<dbReference type="InterPro" id="IPR023561">
    <property type="entry name" value="Carbonic_anhydrase_a-class"/>
</dbReference>
<dbReference type="EC" id="4.2.1.1" evidence="4"/>
<dbReference type="Pfam" id="PF00194">
    <property type="entry name" value="Carb_anhydrase"/>
    <property type="match status" value="1"/>
</dbReference>
<keyword evidence="9" id="KW-0106">Calcium</keyword>
<reference evidence="13 14" key="1">
    <citation type="journal article" date="2023" name="Sci. Data">
        <title>Genome assembly of the Korean intertidal mud-creeper Batillaria attramentaria.</title>
        <authorList>
            <person name="Patra A.K."/>
            <person name="Ho P.T."/>
            <person name="Jun S."/>
            <person name="Lee S.J."/>
            <person name="Kim Y."/>
            <person name="Won Y.J."/>
        </authorList>
    </citation>
    <scope>NUCLEOTIDE SEQUENCE [LARGE SCALE GENOMIC DNA]</scope>
    <source>
        <strain evidence="13">Wonlab-2016</strain>
    </source>
</reference>
<keyword evidence="6" id="KW-0479">Metal-binding</keyword>
<comment type="caution">
    <text evidence="13">The sequence shown here is derived from an EMBL/GenBank/DDBJ whole genome shotgun (WGS) entry which is preliminary data.</text>
</comment>
<evidence type="ECO:0000256" key="9">
    <source>
        <dbReference type="ARBA" id="ARBA00022837"/>
    </source>
</evidence>
<dbReference type="AlphaFoldDB" id="A0ABD0K6Q0"/>
<keyword evidence="5" id="KW-0964">Secreted</keyword>
<dbReference type="Gene3D" id="3.10.200.10">
    <property type="entry name" value="Alpha carbonic anhydrase"/>
    <property type="match status" value="2"/>
</dbReference>
<accession>A0ABD0K6Q0</accession>
<keyword evidence="7" id="KW-0677">Repeat</keyword>
<comment type="subcellular location">
    <subcellularLocation>
        <location evidence="2">Secreted</location>
        <location evidence="2">Extracellular space</location>
        <location evidence="2">Extracellular matrix</location>
    </subcellularLocation>
</comment>
<evidence type="ECO:0000256" key="2">
    <source>
        <dbReference type="ARBA" id="ARBA00004498"/>
    </source>
</evidence>
<keyword evidence="10" id="KW-0456">Lyase</keyword>
<evidence type="ECO:0000256" key="10">
    <source>
        <dbReference type="ARBA" id="ARBA00023239"/>
    </source>
</evidence>
<evidence type="ECO:0000313" key="13">
    <source>
        <dbReference type="EMBL" id="KAK7483021.1"/>
    </source>
</evidence>
<evidence type="ECO:0000256" key="11">
    <source>
        <dbReference type="ARBA" id="ARBA00048348"/>
    </source>
</evidence>
<gene>
    <name evidence="13" type="ORF">BaRGS_00025684</name>
</gene>
<evidence type="ECO:0000256" key="6">
    <source>
        <dbReference type="ARBA" id="ARBA00022723"/>
    </source>
</evidence>
<dbReference type="EMBL" id="JACVVK020000234">
    <property type="protein sequence ID" value="KAK7483021.1"/>
    <property type="molecule type" value="Genomic_DNA"/>
</dbReference>
<proteinExistence type="inferred from homology"/>
<dbReference type="SUPFAM" id="SSF51069">
    <property type="entry name" value="Carbonic anhydrase"/>
    <property type="match status" value="1"/>
</dbReference>
<dbReference type="GO" id="GO:0004089">
    <property type="term" value="F:carbonate dehydratase activity"/>
    <property type="evidence" value="ECO:0007669"/>
    <property type="project" value="UniProtKB-EC"/>
</dbReference>
<evidence type="ECO:0000256" key="1">
    <source>
        <dbReference type="ARBA" id="ARBA00001947"/>
    </source>
</evidence>
<keyword evidence="8" id="KW-0862">Zinc</keyword>
<dbReference type="Proteomes" id="UP001519460">
    <property type="component" value="Unassembled WGS sequence"/>
</dbReference>
<protein>
    <recommendedName>
        <fullName evidence="4">carbonic anhydrase</fullName>
        <ecNumber evidence="4">4.2.1.1</ecNumber>
    </recommendedName>
</protein>
<evidence type="ECO:0000256" key="4">
    <source>
        <dbReference type="ARBA" id="ARBA00012925"/>
    </source>
</evidence>
<keyword evidence="5" id="KW-0272">Extracellular matrix</keyword>
<dbReference type="InterPro" id="IPR001148">
    <property type="entry name" value="CA_dom"/>
</dbReference>
<evidence type="ECO:0000256" key="7">
    <source>
        <dbReference type="ARBA" id="ARBA00022737"/>
    </source>
</evidence>
<evidence type="ECO:0000256" key="3">
    <source>
        <dbReference type="ARBA" id="ARBA00010718"/>
    </source>
</evidence>
<name>A0ABD0K6Q0_9CAEN</name>
<evidence type="ECO:0000259" key="12">
    <source>
        <dbReference type="PROSITE" id="PS51144"/>
    </source>
</evidence>
<evidence type="ECO:0000256" key="5">
    <source>
        <dbReference type="ARBA" id="ARBA00022530"/>
    </source>
</evidence>
<dbReference type="GO" id="GO:0046872">
    <property type="term" value="F:metal ion binding"/>
    <property type="evidence" value="ECO:0007669"/>
    <property type="project" value="UniProtKB-KW"/>
</dbReference>
<dbReference type="PANTHER" id="PTHR18952:SF141">
    <property type="entry name" value="CARBONIC ANHYDRASE"/>
    <property type="match status" value="1"/>
</dbReference>
<evidence type="ECO:0000313" key="14">
    <source>
        <dbReference type="Proteomes" id="UP001519460"/>
    </source>
</evidence>
<comment type="catalytic activity">
    <reaction evidence="11">
        <text>hydrogencarbonate + H(+) = CO2 + H2O</text>
        <dbReference type="Rhea" id="RHEA:10748"/>
        <dbReference type="ChEBI" id="CHEBI:15377"/>
        <dbReference type="ChEBI" id="CHEBI:15378"/>
        <dbReference type="ChEBI" id="CHEBI:16526"/>
        <dbReference type="ChEBI" id="CHEBI:17544"/>
        <dbReference type="EC" id="4.2.1.1"/>
    </reaction>
</comment>
<comment type="cofactor">
    <cofactor evidence="1">
        <name>Zn(2+)</name>
        <dbReference type="ChEBI" id="CHEBI:29105"/>
    </cofactor>
</comment>
<feature type="domain" description="Alpha-carbonic anhydrase" evidence="12">
    <location>
        <begin position="11"/>
        <end position="246"/>
    </location>
</feature>
<keyword evidence="14" id="KW-1185">Reference proteome</keyword>
<dbReference type="InterPro" id="IPR036398">
    <property type="entry name" value="CA_dom_sf"/>
</dbReference>
<dbReference type="PANTHER" id="PTHR18952">
    <property type="entry name" value="CARBONIC ANHYDRASE"/>
    <property type="match status" value="1"/>
</dbReference>
<dbReference type="PROSITE" id="PS51144">
    <property type="entry name" value="ALPHA_CA_2"/>
    <property type="match status" value="1"/>
</dbReference>
<sequence>MTGKRSPCFSTETCYEDIADKSPDTWTVNFPAAKGERQSPINIETSKVTFDKTLADNPLKISYQTEKGLPVENTGASFHLHWGAEDDKGAEHLIDGKVYAAEIHLVHWNSTKYKSFGEAADKPDGLAVLCIFVKVGKAHPGFEAVSCQLSKAKCKGDKDCCPSDFDPSCLLPKDTKRYWTYPGSLTTPPCYESVQFIIFQEITEFSPEQMKALRSMKFGDDENSENMVNNFRPPCYIGSRTVRASFPQ</sequence>
<organism evidence="13 14">
    <name type="scientific">Batillaria attramentaria</name>
    <dbReference type="NCBI Taxonomy" id="370345"/>
    <lineage>
        <taxon>Eukaryota</taxon>
        <taxon>Metazoa</taxon>
        <taxon>Spiralia</taxon>
        <taxon>Lophotrochozoa</taxon>
        <taxon>Mollusca</taxon>
        <taxon>Gastropoda</taxon>
        <taxon>Caenogastropoda</taxon>
        <taxon>Sorbeoconcha</taxon>
        <taxon>Cerithioidea</taxon>
        <taxon>Batillariidae</taxon>
        <taxon>Batillaria</taxon>
    </lineage>
</organism>
<comment type="similarity">
    <text evidence="3">Belongs to the alpha-carbonic anhydrase family.</text>
</comment>